<proteinExistence type="predicted"/>
<dbReference type="PANTHER" id="PTHR30055:SF146">
    <property type="entry name" value="HTH-TYPE TRANSCRIPTIONAL DUAL REGULATOR CECR"/>
    <property type="match status" value="1"/>
</dbReference>
<dbReference type="PRINTS" id="PR00455">
    <property type="entry name" value="HTHTETR"/>
</dbReference>
<organism evidence="4 5">
    <name type="scientific">Corallincola platygyrae</name>
    <dbReference type="NCBI Taxonomy" id="1193278"/>
    <lineage>
        <taxon>Bacteria</taxon>
        <taxon>Pseudomonadati</taxon>
        <taxon>Pseudomonadota</taxon>
        <taxon>Gammaproteobacteria</taxon>
        <taxon>Alteromonadales</taxon>
        <taxon>Psychromonadaceae</taxon>
        <taxon>Corallincola</taxon>
    </lineage>
</organism>
<dbReference type="InterPro" id="IPR039536">
    <property type="entry name" value="TetR_C_Proteobacteria"/>
</dbReference>
<sequence length="203" mass="22889">MAVKGRVKSEEKRLQILHAAIALFTELGFSNTSMDRIAKEAGVSKQTVYSHYENKEQLFVAAVGHKCIAHELTDELFDTDADLRETLVQVAIRFNQLILSEEAVKTYRTCVAQADTHPQLSQLFFEAGPKRVISQVSGYLLRMVQVGKLKIDNIDNASSQFLLMAQSRDRMCCELGVPLVQNEQERIAYLRSCVDLFLQSYGV</sequence>
<dbReference type="Pfam" id="PF00440">
    <property type="entry name" value="TetR_N"/>
    <property type="match status" value="1"/>
</dbReference>
<evidence type="ECO:0000256" key="1">
    <source>
        <dbReference type="ARBA" id="ARBA00023125"/>
    </source>
</evidence>
<dbReference type="Gene3D" id="1.10.10.60">
    <property type="entry name" value="Homeodomain-like"/>
    <property type="match status" value="1"/>
</dbReference>
<evidence type="ECO:0000313" key="4">
    <source>
        <dbReference type="EMBL" id="MFD2096896.1"/>
    </source>
</evidence>
<evidence type="ECO:0000313" key="5">
    <source>
        <dbReference type="Proteomes" id="UP001597380"/>
    </source>
</evidence>
<dbReference type="InterPro" id="IPR009057">
    <property type="entry name" value="Homeodomain-like_sf"/>
</dbReference>
<evidence type="ECO:0000256" key="2">
    <source>
        <dbReference type="PROSITE-ProRule" id="PRU00335"/>
    </source>
</evidence>
<dbReference type="EMBL" id="JBHUHT010000014">
    <property type="protein sequence ID" value="MFD2096896.1"/>
    <property type="molecule type" value="Genomic_DNA"/>
</dbReference>
<dbReference type="InterPro" id="IPR050109">
    <property type="entry name" value="HTH-type_TetR-like_transc_reg"/>
</dbReference>
<feature type="DNA-binding region" description="H-T-H motif" evidence="2">
    <location>
        <begin position="33"/>
        <end position="52"/>
    </location>
</feature>
<dbReference type="RefSeq" id="WP_345339815.1">
    <property type="nucleotide sequence ID" value="NZ_BAABLI010000011.1"/>
</dbReference>
<name>A0ABW4XQX2_9GAMM</name>
<gene>
    <name evidence="4" type="ORF">ACFSJ3_12935</name>
</gene>
<reference evidence="5" key="1">
    <citation type="journal article" date="2019" name="Int. J. Syst. Evol. Microbiol.">
        <title>The Global Catalogue of Microorganisms (GCM) 10K type strain sequencing project: providing services to taxonomists for standard genome sequencing and annotation.</title>
        <authorList>
            <consortium name="The Broad Institute Genomics Platform"/>
            <consortium name="The Broad Institute Genome Sequencing Center for Infectious Disease"/>
            <person name="Wu L."/>
            <person name="Ma J."/>
        </authorList>
    </citation>
    <scope>NUCLEOTIDE SEQUENCE [LARGE SCALE GENOMIC DNA]</scope>
    <source>
        <strain evidence="5">CGMCC 1.10992</strain>
    </source>
</reference>
<evidence type="ECO:0000259" key="3">
    <source>
        <dbReference type="PROSITE" id="PS50977"/>
    </source>
</evidence>
<keyword evidence="1 2" id="KW-0238">DNA-binding</keyword>
<dbReference type="PROSITE" id="PS50977">
    <property type="entry name" value="HTH_TETR_2"/>
    <property type="match status" value="1"/>
</dbReference>
<dbReference type="InterPro" id="IPR001647">
    <property type="entry name" value="HTH_TetR"/>
</dbReference>
<comment type="caution">
    <text evidence="4">The sequence shown here is derived from an EMBL/GenBank/DDBJ whole genome shotgun (WGS) entry which is preliminary data.</text>
</comment>
<accession>A0ABW4XQX2</accession>
<keyword evidence="5" id="KW-1185">Reference proteome</keyword>
<dbReference type="Proteomes" id="UP001597380">
    <property type="component" value="Unassembled WGS sequence"/>
</dbReference>
<dbReference type="Pfam" id="PF14246">
    <property type="entry name" value="TetR_C_7"/>
    <property type="match status" value="1"/>
</dbReference>
<dbReference type="SUPFAM" id="SSF46689">
    <property type="entry name" value="Homeodomain-like"/>
    <property type="match status" value="1"/>
</dbReference>
<protein>
    <submittedName>
        <fullName evidence="4">TetR/AcrR family transcriptional regulator</fullName>
    </submittedName>
</protein>
<dbReference type="PANTHER" id="PTHR30055">
    <property type="entry name" value="HTH-TYPE TRANSCRIPTIONAL REGULATOR RUTR"/>
    <property type="match status" value="1"/>
</dbReference>
<feature type="domain" description="HTH tetR-type" evidence="3">
    <location>
        <begin position="10"/>
        <end position="70"/>
    </location>
</feature>
<dbReference type="Gene3D" id="1.10.357.10">
    <property type="entry name" value="Tetracycline Repressor, domain 2"/>
    <property type="match status" value="1"/>
</dbReference>